<proteinExistence type="predicted"/>
<feature type="transmembrane region" description="Helical" evidence="1">
    <location>
        <begin position="98"/>
        <end position="120"/>
    </location>
</feature>
<gene>
    <name evidence="2" type="ordered locus">Cseg_3778</name>
</gene>
<reference evidence="3" key="1">
    <citation type="journal article" date="2011" name="J. Bacteriol.">
        <title>Genome sequences of eight morphologically diverse alphaproteobacteria.</title>
        <authorList>
            <consortium name="US DOE Joint Genome Institute"/>
            <person name="Brown P.J."/>
            <person name="Kysela D.T."/>
            <person name="Buechlein A."/>
            <person name="Hemmerich C."/>
            <person name="Brun Y.V."/>
        </authorList>
    </citation>
    <scope>NUCLEOTIDE SEQUENCE [LARGE SCALE GENOMIC DNA]</scope>
    <source>
        <strain evidence="3">ATCC 21756 / DSM 7131 / JCM 7823 / NBRC 15250 / LMG 17158 / TK0059</strain>
    </source>
</reference>
<dbReference type="eggNOG" id="COG5617">
    <property type="taxonomic scope" value="Bacteria"/>
</dbReference>
<dbReference type="STRING" id="509190.Cseg_3778"/>
<keyword evidence="1" id="KW-0812">Transmembrane</keyword>
<feature type="transmembrane region" description="Helical" evidence="1">
    <location>
        <begin position="222"/>
        <end position="242"/>
    </location>
</feature>
<feature type="transmembrane region" description="Helical" evidence="1">
    <location>
        <begin position="183"/>
        <end position="210"/>
    </location>
</feature>
<dbReference type="AlphaFoldDB" id="D5VNX6"/>
<dbReference type="KEGG" id="cse:Cseg_3778"/>
<evidence type="ECO:0000313" key="2">
    <source>
        <dbReference type="EMBL" id="ADG12199.1"/>
    </source>
</evidence>
<dbReference type="HOGENOM" id="CLU_472281_0_0_5"/>
<evidence type="ECO:0000313" key="3">
    <source>
        <dbReference type="Proteomes" id="UP000002629"/>
    </source>
</evidence>
<dbReference type="Proteomes" id="UP000002629">
    <property type="component" value="Chromosome"/>
</dbReference>
<organism evidence="2 3">
    <name type="scientific">Caulobacter segnis (strain ATCC 21756 / DSM 7131 / JCM 7823 / NBRC 15250 / LMG 17158 / TK0059)</name>
    <name type="common">Mycoplana segnis</name>
    <dbReference type="NCBI Taxonomy" id="509190"/>
    <lineage>
        <taxon>Bacteria</taxon>
        <taxon>Pseudomonadati</taxon>
        <taxon>Pseudomonadota</taxon>
        <taxon>Alphaproteobacteria</taxon>
        <taxon>Caulobacterales</taxon>
        <taxon>Caulobacteraceae</taxon>
        <taxon>Caulobacter</taxon>
    </lineage>
</organism>
<accession>D5VNX6</accession>
<feature type="transmembrane region" description="Helical" evidence="1">
    <location>
        <begin position="73"/>
        <end position="91"/>
    </location>
</feature>
<keyword evidence="1" id="KW-0472">Membrane</keyword>
<dbReference type="RefSeq" id="WP_013080842.1">
    <property type="nucleotide sequence ID" value="NC_014100.1"/>
</dbReference>
<feature type="transmembrane region" description="Helical" evidence="1">
    <location>
        <begin position="373"/>
        <end position="391"/>
    </location>
</feature>
<feature type="transmembrane region" description="Helical" evidence="1">
    <location>
        <begin position="346"/>
        <end position="366"/>
    </location>
</feature>
<sequence>MSKVTLRWPVIVLILAFQSFCLLRHDLGHGAGYGHSYIYNATWLLDFNNTLAQGHFPPRWLHGAWTGLGAPSFYYYPPLAFYVAAFVRYAFGTIDYPLILAWATYLMVLGSGLSMFAWLRTRTGDAWALIGALIYVAAPYHLVSFYVRAAIGETAAYMTLPLFALCLERAAKSWNWVPGLALSAAALVMSHLLIAMLVFISIAPAFAAYLLLDAPPEKRRGVFLRCAAGAALGLILSASYLGPAMLMQKMALLRVMWGNDADPYKWALMHPAMWPSKPYSTSLALMAYGLAGAALGAIIGVAGRKMTSTQREVLAWSIGVLIAFALYAMPWVWRGVTGLALSKVQFPYRLLLGMEFAAITAVVLAFAHGRRRVPLAALVLIATIPLGYGLALQKPAIDFHLAQVGDSISPEAASHIACRLVPEEHLPAAFGGGPRYAADKYCMTQYDMPLAEAENDGARVTAANLFPDGSVAMAVEATRPTRIVLRKHYFPTWEIGFVQKGPDRAMATQPAGPEALLSFVAEPGAHTYRALIVRSSLEKVCDALTLAGLVFCLAWLGLSARRRLLSRSGRDDLLGRLRAFIGA</sequence>
<dbReference type="EMBL" id="CP002008">
    <property type="protein sequence ID" value="ADG12199.1"/>
    <property type="molecule type" value="Genomic_DNA"/>
</dbReference>
<feature type="transmembrane region" description="Helical" evidence="1">
    <location>
        <begin position="279"/>
        <end position="301"/>
    </location>
</feature>
<feature type="transmembrane region" description="Helical" evidence="1">
    <location>
        <begin position="313"/>
        <end position="334"/>
    </location>
</feature>
<evidence type="ECO:0000256" key="1">
    <source>
        <dbReference type="SAM" id="Phobius"/>
    </source>
</evidence>
<keyword evidence="1" id="KW-1133">Transmembrane helix</keyword>
<feature type="transmembrane region" description="Helical" evidence="1">
    <location>
        <begin position="126"/>
        <end position="147"/>
    </location>
</feature>
<name>D5VNX6_CAUST</name>
<protein>
    <submittedName>
        <fullName evidence="2">Integral membrane protein-like protein</fullName>
    </submittedName>
</protein>